<feature type="domain" description="MHC class II beta chain N-terminal" evidence="2">
    <location>
        <begin position="18"/>
        <end position="92"/>
    </location>
</feature>
<dbReference type="InterPro" id="IPR000353">
    <property type="entry name" value="MHC_II_b_N"/>
</dbReference>
<protein>
    <submittedName>
        <fullName evidence="3">HB2L protein</fullName>
    </submittedName>
</protein>
<evidence type="ECO:0000313" key="3">
    <source>
        <dbReference type="EMBL" id="NXY13214.1"/>
    </source>
</evidence>
<dbReference type="Pfam" id="PF00969">
    <property type="entry name" value="MHC_II_beta"/>
    <property type="match status" value="1"/>
</dbReference>
<feature type="non-terminal residue" evidence="3">
    <location>
        <position position="1"/>
    </location>
</feature>
<dbReference type="SMART" id="SM00921">
    <property type="entry name" value="MHC_II_beta"/>
    <property type="match status" value="1"/>
</dbReference>
<proteinExistence type="predicted"/>
<evidence type="ECO:0000256" key="1">
    <source>
        <dbReference type="ARBA" id="ARBA00023180"/>
    </source>
</evidence>
<organism evidence="3 4">
    <name type="scientific">Atrichornis clamosus</name>
    <dbReference type="NCBI Taxonomy" id="449594"/>
    <lineage>
        <taxon>Eukaryota</taxon>
        <taxon>Metazoa</taxon>
        <taxon>Chordata</taxon>
        <taxon>Craniata</taxon>
        <taxon>Vertebrata</taxon>
        <taxon>Euteleostomi</taxon>
        <taxon>Archelosauria</taxon>
        <taxon>Archosauria</taxon>
        <taxon>Dinosauria</taxon>
        <taxon>Saurischia</taxon>
        <taxon>Theropoda</taxon>
        <taxon>Coelurosauria</taxon>
        <taxon>Aves</taxon>
        <taxon>Neognathae</taxon>
        <taxon>Neoaves</taxon>
        <taxon>Telluraves</taxon>
        <taxon>Australaves</taxon>
        <taxon>Passeriformes</taxon>
        <taxon>Menuridae</taxon>
        <taxon>Atrichornis</taxon>
    </lineage>
</organism>
<dbReference type="Gene3D" id="3.10.320.10">
    <property type="entry name" value="Class II Histocompatibility Antigen, M Beta Chain, Chain B, domain 1"/>
    <property type="match status" value="1"/>
</dbReference>
<reference evidence="3" key="1">
    <citation type="submission" date="2020-02" db="EMBL/GenBank/DDBJ databases">
        <title>Bird 10,000 Genomes (B10K) Project - Family phase.</title>
        <authorList>
            <person name="Zhang G."/>
        </authorList>
    </citation>
    <scope>NUCLEOTIDE SEQUENCE</scope>
    <source>
        <strain evidence="3">B10K-DU-029-61</strain>
        <tissue evidence="3">Blood</tissue>
    </source>
</reference>
<dbReference type="Proteomes" id="UP000658642">
    <property type="component" value="Unassembled WGS sequence"/>
</dbReference>
<dbReference type="AlphaFoldDB" id="A0A852NBI7"/>
<dbReference type="InterPro" id="IPR011162">
    <property type="entry name" value="MHC_I/II-like_Ag-recog"/>
</dbReference>
<keyword evidence="1" id="KW-0325">Glycoprotein</keyword>
<dbReference type="GO" id="GO:0006955">
    <property type="term" value="P:immune response"/>
    <property type="evidence" value="ECO:0007669"/>
    <property type="project" value="InterPro"/>
</dbReference>
<accession>A0A852NBI7</accession>
<comment type="caution">
    <text evidence="3">The sequence shown here is derived from an EMBL/GenBank/DDBJ whole genome shotgun (WGS) entry which is preliminary data.</text>
</comment>
<name>A0A852NBI7_9PASS</name>
<sequence>PLTCLPAHTGVFQWVGKAECHFINGMDWVRFMERHIYNREQLLHFDSYVGHYLGDTLYGEKVAKYLNSRLEWMEYKGTVVDRHCRHNYKLDALFLMDC</sequence>
<dbReference type="OrthoDB" id="10043043at2759"/>
<dbReference type="EMBL" id="WBMZ01000633">
    <property type="protein sequence ID" value="NXY13214.1"/>
    <property type="molecule type" value="Genomic_DNA"/>
</dbReference>
<dbReference type="GO" id="GO:0042613">
    <property type="term" value="C:MHC class II protein complex"/>
    <property type="evidence" value="ECO:0007669"/>
    <property type="project" value="InterPro"/>
</dbReference>
<evidence type="ECO:0000313" key="4">
    <source>
        <dbReference type="Proteomes" id="UP000658642"/>
    </source>
</evidence>
<dbReference type="SUPFAM" id="SSF54452">
    <property type="entry name" value="MHC antigen-recognition domain"/>
    <property type="match status" value="1"/>
</dbReference>
<keyword evidence="4" id="KW-1185">Reference proteome</keyword>
<gene>
    <name evidence="3" type="primary">Hb2l_0</name>
    <name evidence="3" type="ORF">ATRCLA_R15687</name>
</gene>
<dbReference type="GO" id="GO:0019882">
    <property type="term" value="P:antigen processing and presentation"/>
    <property type="evidence" value="ECO:0007669"/>
    <property type="project" value="InterPro"/>
</dbReference>
<dbReference type="InterPro" id="IPR014745">
    <property type="entry name" value="MHC_II_a/b_N"/>
</dbReference>
<evidence type="ECO:0000259" key="2">
    <source>
        <dbReference type="SMART" id="SM00921"/>
    </source>
</evidence>
<feature type="non-terminal residue" evidence="3">
    <location>
        <position position="98"/>
    </location>
</feature>